<comment type="function">
    <text evidence="4 6">Binds together with bS18 to 16S ribosomal RNA.</text>
</comment>
<keyword evidence="2 6" id="KW-0689">Ribosomal protein</keyword>
<dbReference type="SUPFAM" id="SSF54995">
    <property type="entry name" value="Ribosomal protein S6"/>
    <property type="match status" value="1"/>
</dbReference>
<evidence type="ECO:0000256" key="6">
    <source>
        <dbReference type="HAMAP-Rule" id="MF_00360"/>
    </source>
</evidence>
<evidence type="ECO:0000256" key="1">
    <source>
        <dbReference type="ARBA" id="ARBA00009512"/>
    </source>
</evidence>
<keyword evidence="8" id="KW-1185">Reference proteome</keyword>
<dbReference type="InterPro" id="IPR020814">
    <property type="entry name" value="Ribosomal_S6_plastid/chlpt"/>
</dbReference>
<evidence type="ECO:0000256" key="4">
    <source>
        <dbReference type="ARBA" id="ARBA00035104"/>
    </source>
</evidence>
<evidence type="ECO:0000313" key="8">
    <source>
        <dbReference type="Proteomes" id="UP000296144"/>
    </source>
</evidence>
<comment type="caution">
    <text evidence="7">The sequence shown here is derived from an EMBL/GenBank/DDBJ whole genome shotgun (WGS) entry which is preliminary data.</text>
</comment>
<evidence type="ECO:0000313" key="7">
    <source>
        <dbReference type="EMBL" id="PPI86445.1"/>
    </source>
</evidence>
<dbReference type="PANTHER" id="PTHR21011">
    <property type="entry name" value="MITOCHONDRIAL 28S RIBOSOMAL PROTEIN S6"/>
    <property type="match status" value="1"/>
</dbReference>
<dbReference type="NCBIfam" id="TIGR00166">
    <property type="entry name" value="S6"/>
    <property type="match status" value="1"/>
</dbReference>
<gene>
    <name evidence="6" type="primary">rpsF</name>
    <name evidence="7" type="ORF">CRV10_02320</name>
</gene>
<dbReference type="Proteomes" id="UP000296144">
    <property type="component" value="Unassembled WGS sequence"/>
</dbReference>
<dbReference type="GO" id="GO:0070181">
    <property type="term" value="F:small ribosomal subunit rRNA binding"/>
    <property type="evidence" value="ECO:0007669"/>
    <property type="project" value="TreeGrafter"/>
</dbReference>
<dbReference type="RefSeq" id="WP_136130233.1">
    <property type="nucleotide sequence ID" value="NZ_PDKU01000003.1"/>
</dbReference>
<dbReference type="GO" id="GO:0006412">
    <property type="term" value="P:translation"/>
    <property type="evidence" value="ECO:0007669"/>
    <property type="project" value="UniProtKB-UniRule"/>
</dbReference>
<protein>
    <recommendedName>
        <fullName evidence="5 6">Small ribosomal subunit protein bS6</fullName>
    </recommendedName>
</protein>
<dbReference type="InterPro" id="IPR035980">
    <property type="entry name" value="Ribosomal_bS6_sf"/>
</dbReference>
<sequence length="128" mass="15186">MRHYEIVFMVHPDQSEQVTKIIESYTTLITKSQGKINRVEDWRRRQLAYPIKKLHKAHYILLNIEVSKLIIKEIENSFRFNDAIIRSMIIRVKDAIIEPSCIMKIKDDRRNKREDLVAESTISSSNDE</sequence>
<dbReference type="EMBL" id="PDKU01000003">
    <property type="protein sequence ID" value="PPI86445.1"/>
    <property type="molecule type" value="Genomic_DNA"/>
</dbReference>
<dbReference type="Gene3D" id="3.30.70.60">
    <property type="match status" value="1"/>
</dbReference>
<dbReference type="Pfam" id="PF01250">
    <property type="entry name" value="Ribosomal_S6"/>
    <property type="match status" value="1"/>
</dbReference>
<evidence type="ECO:0000256" key="5">
    <source>
        <dbReference type="ARBA" id="ARBA00035294"/>
    </source>
</evidence>
<dbReference type="AlphaFoldDB" id="A0A2P5SVT9"/>
<dbReference type="PANTHER" id="PTHR21011:SF1">
    <property type="entry name" value="SMALL RIBOSOMAL SUBUNIT PROTEIN BS6M"/>
    <property type="match status" value="1"/>
</dbReference>
<dbReference type="GO" id="GO:0003735">
    <property type="term" value="F:structural constituent of ribosome"/>
    <property type="evidence" value="ECO:0007669"/>
    <property type="project" value="InterPro"/>
</dbReference>
<keyword evidence="3 6" id="KW-0687">Ribonucleoprotein</keyword>
<keyword evidence="6" id="KW-0699">rRNA-binding</keyword>
<dbReference type="OrthoDB" id="9812702at2"/>
<accession>A0A2P5SVT9</accession>
<dbReference type="CDD" id="cd00473">
    <property type="entry name" value="bS6"/>
    <property type="match status" value="1"/>
</dbReference>
<keyword evidence="6" id="KW-0694">RNA-binding</keyword>
<evidence type="ECO:0000256" key="2">
    <source>
        <dbReference type="ARBA" id="ARBA00022980"/>
    </source>
</evidence>
<dbReference type="HAMAP" id="MF_00360">
    <property type="entry name" value="Ribosomal_bS6"/>
    <property type="match status" value="1"/>
</dbReference>
<dbReference type="InterPro" id="IPR000529">
    <property type="entry name" value="Ribosomal_bS6"/>
</dbReference>
<comment type="similarity">
    <text evidence="1 6">Belongs to the bacterial ribosomal protein bS6 family.</text>
</comment>
<name>A0A2P5SVT9_9GAMM</name>
<dbReference type="GO" id="GO:0022627">
    <property type="term" value="C:cytosolic small ribosomal subunit"/>
    <property type="evidence" value="ECO:0007669"/>
    <property type="project" value="TreeGrafter"/>
</dbReference>
<proteinExistence type="inferred from homology"/>
<dbReference type="InterPro" id="IPR014717">
    <property type="entry name" value="Transl_elong_EF1B/ribsomal_bS6"/>
</dbReference>
<evidence type="ECO:0000256" key="3">
    <source>
        <dbReference type="ARBA" id="ARBA00023274"/>
    </source>
</evidence>
<organism evidence="7 8">
    <name type="scientific">Candidatus Pantoea edessiphila</name>
    <dbReference type="NCBI Taxonomy" id="2044610"/>
    <lineage>
        <taxon>Bacteria</taxon>
        <taxon>Pseudomonadati</taxon>
        <taxon>Pseudomonadota</taxon>
        <taxon>Gammaproteobacteria</taxon>
        <taxon>Enterobacterales</taxon>
        <taxon>Erwiniaceae</taxon>
        <taxon>Pantoea</taxon>
    </lineage>
</organism>
<reference evidence="7 8" key="1">
    <citation type="journal article" date="2018" name="Genome Biol. Evol.">
        <title>Cladogenesis and Genomic Streamlining in Extracellular Endosymbionts of Tropical Stink Bugs.</title>
        <authorList>
            <person name="Otero-Bravo A."/>
            <person name="Goffredi S."/>
            <person name="Sabree Z.L."/>
        </authorList>
    </citation>
    <scope>NUCLEOTIDE SEQUENCE [LARGE SCALE GENOMIC DNA]</scope>
    <source>
        <strain evidence="7 8">SoEL</strain>
    </source>
</reference>